<dbReference type="Gene3D" id="3.30.70.100">
    <property type="match status" value="1"/>
</dbReference>
<dbReference type="SUPFAM" id="SSF55008">
    <property type="entry name" value="HMA, heavy metal-associated domain"/>
    <property type="match status" value="1"/>
</dbReference>
<keyword evidence="3" id="KW-1185">Reference proteome</keyword>
<dbReference type="OrthoDB" id="9813965at2"/>
<evidence type="ECO:0000259" key="1">
    <source>
        <dbReference type="Pfam" id="PF00403"/>
    </source>
</evidence>
<dbReference type="EMBL" id="FQZV01000052">
    <property type="protein sequence ID" value="SHJ91092.1"/>
    <property type="molecule type" value="Genomic_DNA"/>
</dbReference>
<organism evidence="2 3">
    <name type="scientific">Geosporobacter subterraneus DSM 17957</name>
    <dbReference type="NCBI Taxonomy" id="1121919"/>
    <lineage>
        <taxon>Bacteria</taxon>
        <taxon>Bacillati</taxon>
        <taxon>Bacillota</taxon>
        <taxon>Clostridia</taxon>
        <taxon>Peptostreptococcales</taxon>
        <taxon>Thermotaleaceae</taxon>
        <taxon>Geosporobacter</taxon>
    </lineage>
</organism>
<evidence type="ECO:0000313" key="3">
    <source>
        <dbReference type="Proteomes" id="UP000184536"/>
    </source>
</evidence>
<dbReference type="Pfam" id="PF00403">
    <property type="entry name" value="HMA"/>
    <property type="match status" value="1"/>
</dbReference>
<dbReference type="RefSeq" id="WP_110942223.1">
    <property type="nucleotide sequence ID" value="NZ_FQZV01000052.1"/>
</dbReference>
<reference evidence="3" key="1">
    <citation type="submission" date="2016-11" db="EMBL/GenBank/DDBJ databases">
        <authorList>
            <person name="Varghese N."/>
            <person name="Submissions S."/>
        </authorList>
    </citation>
    <scope>NUCLEOTIDE SEQUENCE [LARGE SCALE GENOMIC DNA]</scope>
    <source>
        <strain evidence="3">DSM 17957</strain>
    </source>
</reference>
<evidence type="ECO:0000313" key="2">
    <source>
        <dbReference type="EMBL" id="SHJ91092.1"/>
    </source>
</evidence>
<dbReference type="AlphaFoldDB" id="A0A1M6N638"/>
<dbReference type="GO" id="GO:0046872">
    <property type="term" value="F:metal ion binding"/>
    <property type="evidence" value="ECO:0007669"/>
    <property type="project" value="InterPro"/>
</dbReference>
<dbReference type="Proteomes" id="UP000184536">
    <property type="component" value="Unassembled WGS sequence"/>
</dbReference>
<name>A0A1M6N638_9FIRM</name>
<protein>
    <submittedName>
        <fullName evidence="2">Heavy-metal-associated domain-containing protein</fullName>
    </submittedName>
</protein>
<dbReference type="InterPro" id="IPR006121">
    <property type="entry name" value="HMA_dom"/>
</dbReference>
<gene>
    <name evidence="2" type="ORF">SAMN02745975_03209</name>
</gene>
<accession>A0A1M6N638</accession>
<sequence length="67" mass="7752">MEIEKFHFKTFNNIAIQPQDIENVIYELDGIGSVAVSTRDHIITVEYDENIVTPAEVRAKLDEYRLV</sequence>
<feature type="domain" description="HMA" evidence="1">
    <location>
        <begin position="19"/>
        <end position="63"/>
    </location>
</feature>
<proteinExistence type="predicted"/>
<dbReference type="InterPro" id="IPR036163">
    <property type="entry name" value="HMA_dom_sf"/>
</dbReference>